<evidence type="ECO:0000259" key="9">
    <source>
        <dbReference type="Pfam" id="PF02384"/>
    </source>
</evidence>
<dbReference type="PROSITE" id="PS00092">
    <property type="entry name" value="N6_MTASE"/>
    <property type="match status" value="1"/>
</dbReference>
<evidence type="ECO:0000313" key="13">
    <source>
        <dbReference type="Proteomes" id="UP000093122"/>
    </source>
</evidence>
<evidence type="ECO:0000256" key="1">
    <source>
        <dbReference type="ARBA" id="ARBA00006594"/>
    </source>
</evidence>
<dbReference type="Pfam" id="PF12161">
    <property type="entry name" value="HsdM_N"/>
    <property type="match status" value="1"/>
</dbReference>
<dbReference type="Proteomes" id="UP000256718">
    <property type="component" value="Unassembled WGS sequence"/>
</dbReference>
<dbReference type="GO" id="GO:0009307">
    <property type="term" value="P:DNA restriction-modification system"/>
    <property type="evidence" value="ECO:0007669"/>
    <property type="project" value="UniProtKB-KW"/>
</dbReference>
<dbReference type="Gene3D" id="3.40.50.150">
    <property type="entry name" value="Vaccinia Virus protein VP39"/>
    <property type="match status" value="1"/>
</dbReference>
<comment type="similarity">
    <text evidence="1">Belongs to the N(4)/N(6)-methyltransferase family.</text>
</comment>
<dbReference type="InterPro" id="IPR004546">
    <property type="entry name" value="Restrct_endonuc_T1M"/>
</dbReference>
<feature type="domain" description="N6 adenine-specific DNA methyltransferase N-terminal" evidence="10">
    <location>
        <begin position="8"/>
        <end position="160"/>
    </location>
</feature>
<dbReference type="PANTHER" id="PTHR42933:SF1">
    <property type="entry name" value="SITE-SPECIFIC DNA-METHYLTRANSFERASE (ADENINE-SPECIFIC)"/>
    <property type="match status" value="1"/>
</dbReference>
<evidence type="ECO:0000256" key="8">
    <source>
        <dbReference type="SAM" id="Coils"/>
    </source>
</evidence>
<evidence type="ECO:0000313" key="12">
    <source>
        <dbReference type="EMBL" id="RDY80039.1"/>
    </source>
</evidence>
<dbReference type="EC" id="2.1.1.72" evidence="2"/>
<evidence type="ECO:0000256" key="4">
    <source>
        <dbReference type="ARBA" id="ARBA00022679"/>
    </source>
</evidence>
<dbReference type="InterPro" id="IPR038333">
    <property type="entry name" value="T1MK-like_N_sf"/>
</dbReference>
<dbReference type="InterPro" id="IPR003356">
    <property type="entry name" value="DNA_methylase_A-5"/>
</dbReference>
<feature type="domain" description="DNA methylase adenine-specific" evidence="9">
    <location>
        <begin position="171"/>
        <end position="476"/>
    </location>
</feature>
<evidence type="ECO:0000256" key="5">
    <source>
        <dbReference type="ARBA" id="ARBA00022691"/>
    </source>
</evidence>
<evidence type="ECO:0000256" key="7">
    <source>
        <dbReference type="ARBA" id="ARBA00047942"/>
    </source>
</evidence>
<keyword evidence="8" id="KW-0175">Coiled coil</keyword>
<dbReference type="GO" id="GO:0009007">
    <property type="term" value="F:site-specific DNA-methyltransferase (adenine-specific) activity"/>
    <property type="evidence" value="ECO:0007669"/>
    <property type="project" value="UniProtKB-EC"/>
</dbReference>
<gene>
    <name evidence="11" type="ORF">AX245_09695</name>
    <name evidence="12" type="ORF">C4618_08350</name>
</gene>
<keyword evidence="6" id="KW-0680">Restriction system</keyword>
<dbReference type="InterPro" id="IPR051537">
    <property type="entry name" value="DNA_Adenine_Mtase"/>
</dbReference>
<organism evidence="12 14">
    <name type="scientific">Streptococcus agalactiae</name>
    <dbReference type="NCBI Taxonomy" id="1311"/>
    <lineage>
        <taxon>Bacteria</taxon>
        <taxon>Bacillati</taxon>
        <taxon>Bacillota</taxon>
        <taxon>Bacilli</taxon>
        <taxon>Lactobacillales</taxon>
        <taxon>Streptococcaceae</taxon>
        <taxon>Streptococcus</taxon>
    </lineage>
</organism>
<dbReference type="OMA" id="YSKFHIA"/>
<dbReference type="InterPro" id="IPR022749">
    <property type="entry name" value="D12N6_MeTrfase_N"/>
</dbReference>
<dbReference type="Gene3D" id="1.20.1260.30">
    <property type="match status" value="1"/>
</dbReference>
<dbReference type="Pfam" id="PF02384">
    <property type="entry name" value="N6_Mtase"/>
    <property type="match status" value="1"/>
</dbReference>
<comment type="caution">
    <text evidence="12">The sequence shown here is derived from an EMBL/GenBank/DDBJ whole genome shotgun (WGS) entry which is preliminary data.</text>
</comment>
<accession>A0A0E1EJ84</accession>
<dbReference type="GO" id="GO:0008170">
    <property type="term" value="F:N-methyltransferase activity"/>
    <property type="evidence" value="ECO:0007669"/>
    <property type="project" value="InterPro"/>
</dbReference>
<proteinExistence type="inferred from homology"/>
<dbReference type="EMBL" id="QHGZ01000181">
    <property type="protein sequence ID" value="RDY80039.1"/>
    <property type="molecule type" value="Genomic_DNA"/>
</dbReference>
<dbReference type="REBASE" id="90008">
    <property type="entry name" value="M.Sag61ORF9390P"/>
</dbReference>
<reference evidence="11 13" key="1">
    <citation type="journal article" date="2016" name="Sci. Rep.">
        <title>Serotype IV Streptococcus agalactiae ST-452 has arisen from large genomic recombination events between CC23 and the hypervirulent CC17 lineages.</title>
        <authorList>
            <person name="Campisi E."/>
            <person name="Rinaudo C.D."/>
            <person name="Donati C."/>
            <person name="Barucco M."/>
            <person name="Torricelli G."/>
            <person name="Edwards M.S."/>
            <person name="Baker C.J."/>
            <person name="Margarit I."/>
            <person name="Rosini R."/>
        </authorList>
    </citation>
    <scope>NUCLEOTIDE SEQUENCE [LARGE SCALE GENOMIC DNA]</scope>
    <source>
        <strain evidence="11 13">CZ-PW-140</strain>
    </source>
</reference>
<dbReference type="PRINTS" id="PR00507">
    <property type="entry name" value="N12N6MTFRASE"/>
</dbReference>
<dbReference type="NCBIfam" id="TIGR00497">
    <property type="entry name" value="hsdM"/>
    <property type="match status" value="1"/>
</dbReference>
<comment type="catalytic activity">
    <reaction evidence="7">
        <text>a 2'-deoxyadenosine in DNA + S-adenosyl-L-methionine = an N(6)-methyl-2'-deoxyadenosine in DNA + S-adenosyl-L-homocysteine + H(+)</text>
        <dbReference type="Rhea" id="RHEA:15197"/>
        <dbReference type="Rhea" id="RHEA-COMP:12418"/>
        <dbReference type="Rhea" id="RHEA-COMP:12419"/>
        <dbReference type="ChEBI" id="CHEBI:15378"/>
        <dbReference type="ChEBI" id="CHEBI:57856"/>
        <dbReference type="ChEBI" id="CHEBI:59789"/>
        <dbReference type="ChEBI" id="CHEBI:90615"/>
        <dbReference type="ChEBI" id="CHEBI:90616"/>
        <dbReference type="EC" id="2.1.1.72"/>
    </reaction>
</comment>
<evidence type="ECO:0000256" key="3">
    <source>
        <dbReference type="ARBA" id="ARBA00022603"/>
    </source>
</evidence>
<evidence type="ECO:0000313" key="14">
    <source>
        <dbReference type="Proteomes" id="UP000256718"/>
    </source>
</evidence>
<dbReference type="KEGG" id="sage:EN72_09390"/>
<dbReference type="RefSeq" id="WP_000818330.1">
    <property type="nucleotide sequence ID" value="NZ_BCNI01000001.1"/>
</dbReference>
<dbReference type="SUPFAM" id="SSF53335">
    <property type="entry name" value="S-adenosyl-L-methionine-dependent methyltransferases"/>
    <property type="match status" value="1"/>
</dbReference>
<sequence>MAEKITSLRQALWNSADQLRGQMDANDYKNYLLGLIFYKHLSDKLLLAVCDNLEEHFNTFTDTQKIFEDAYQDEDLKDDLISVVTGDLGYFIEPTLTFEKLIQDVYHNTFQLESLAQGFRDIEQSGEDFENLFKDIDLYSKKLGSTPQKQNQTIANVMKTLNEIDFESVDGDTLGDAYEYLIGEFASESGKKAGEFYTPQAVSHLMTQIVFSGREDQKGMTLYDPAMESGTLLLNAKKYSHQSDTVSYYGQEINTSTYNLARMNMMLHGVAIENQHLSNADTLDADWPTDEPTNFDGVLMNPPYSLKWSATAGFLTDPRFSSYGVLAPKSKADFAFLLHGFYHLKNTGTMAIVLPHGVLFRGAAEGKIRQKLLEQGAIDTIIGLPSNIFYNTSIPTTIIILKKNRTNKDVFFIDASKEFDKGKNQNTMTDAHIKKILDAYKSRDNSDKFSYLASFDEIIENDYNLNIPRYVDTFEEVPVKPLPELAKQLNDIDQEIAKTNAKLDQLMKRLVGTTKEAQDELDAFRK</sequence>
<dbReference type="PANTHER" id="PTHR42933">
    <property type="entry name" value="SLR6095 PROTEIN"/>
    <property type="match status" value="1"/>
</dbReference>
<dbReference type="EMBL" id="MAWT01000022">
    <property type="protein sequence ID" value="OCM71469.1"/>
    <property type="molecule type" value="Genomic_DNA"/>
</dbReference>
<dbReference type="InterPro" id="IPR029063">
    <property type="entry name" value="SAM-dependent_MTases_sf"/>
</dbReference>
<keyword evidence="5" id="KW-0949">S-adenosyl-L-methionine</keyword>
<dbReference type="InterPro" id="IPR002052">
    <property type="entry name" value="DNA_methylase_N6_adenine_CS"/>
</dbReference>
<feature type="coiled-coil region" evidence="8">
    <location>
        <begin position="482"/>
        <end position="516"/>
    </location>
</feature>
<dbReference type="Proteomes" id="UP000093122">
    <property type="component" value="Unassembled WGS sequence"/>
</dbReference>
<keyword evidence="3" id="KW-0489">Methyltransferase</keyword>
<reference evidence="12 14" key="2">
    <citation type="journal article" date="2018" name="Emerg. Microbes Infect.">
        <title>Phenotypic and molecular analysis of nontypeable Group B streptococci: identification of cps2a and hybrid cps2a/cps5 Group B streptococcal capsule gene clusters.</title>
        <authorList>
            <person name="Alhhazmi A."/>
            <person name="Tyrrell G.J."/>
        </authorList>
    </citation>
    <scope>NUCLEOTIDE SEQUENCE [LARGE SCALE GENOMIC DNA]</scope>
    <source>
        <strain evidence="12 14">PLGBS17</strain>
    </source>
</reference>
<evidence type="ECO:0000256" key="6">
    <source>
        <dbReference type="ARBA" id="ARBA00022747"/>
    </source>
</evidence>
<dbReference type="GO" id="GO:0032259">
    <property type="term" value="P:methylation"/>
    <property type="evidence" value="ECO:0007669"/>
    <property type="project" value="UniProtKB-KW"/>
</dbReference>
<evidence type="ECO:0000313" key="11">
    <source>
        <dbReference type="EMBL" id="OCM71469.1"/>
    </source>
</evidence>
<evidence type="ECO:0000259" key="10">
    <source>
        <dbReference type="Pfam" id="PF12161"/>
    </source>
</evidence>
<dbReference type="GO" id="GO:0003677">
    <property type="term" value="F:DNA binding"/>
    <property type="evidence" value="ECO:0007669"/>
    <property type="project" value="InterPro"/>
</dbReference>
<name>A0A0E1EJ84_STRAG</name>
<keyword evidence="4" id="KW-0808">Transferase</keyword>
<dbReference type="REBASE" id="113552">
    <property type="entry name" value="M.SagSS1ORF1673P"/>
</dbReference>
<protein>
    <recommendedName>
        <fullName evidence="2">site-specific DNA-methyltransferase (adenine-specific)</fullName>
        <ecNumber evidence="2">2.1.1.72</ecNumber>
    </recommendedName>
</protein>
<evidence type="ECO:0000256" key="2">
    <source>
        <dbReference type="ARBA" id="ARBA00011900"/>
    </source>
</evidence>
<dbReference type="AlphaFoldDB" id="A0A0E1EJ84"/>